<keyword evidence="2" id="KW-0812">Transmembrane</keyword>
<evidence type="ECO:0000256" key="1">
    <source>
        <dbReference type="SAM" id="MobiDB-lite"/>
    </source>
</evidence>
<dbReference type="STRING" id="1147741.A0A0R3RJ07"/>
<dbReference type="Proteomes" id="UP000050640">
    <property type="component" value="Unplaced"/>
</dbReference>
<name>A0A0R3RJ07_9BILA</name>
<dbReference type="AlphaFoldDB" id="A0A0R3RJ07"/>
<feature type="transmembrane region" description="Helical" evidence="2">
    <location>
        <begin position="244"/>
        <end position="263"/>
    </location>
</feature>
<evidence type="ECO:0000313" key="4">
    <source>
        <dbReference type="Proteomes" id="UP000050640"/>
    </source>
</evidence>
<dbReference type="WBParaSite" id="EEL_0000146501-mRNA-1">
    <property type="protein sequence ID" value="EEL_0000146501-mRNA-1"/>
    <property type="gene ID" value="EEL_0000146501"/>
</dbReference>
<evidence type="ECO:0000313" key="5">
    <source>
        <dbReference type="WBParaSite" id="EEL_0000146501-mRNA-1"/>
    </source>
</evidence>
<protein>
    <submittedName>
        <fullName evidence="5">RPAP3_C domain-containing protein</fullName>
    </submittedName>
</protein>
<dbReference type="Pfam" id="PF13877">
    <property type="entry name" value="RPAP3_C"/>
    <property type="match status" value="1"/>
</dbReference>
<feature type="transmembrane region" description="Helical" evidence="2">
    <location>
        <begin position="390"/>
        <end position="408"/>
    </location>
</feature>
<accession>A0A0R3RJ07</accession>
<evidence type="ECO:0000259" key="3">
    <source>
        <dbReference type="Pfam" id="PF13877"/>
    </source>
</evidence>
<proteinExistence type="predicted"/>
<evidence type="ECO:0000256" key="2">
    <source>
        <dbReference type="SAM" id="Phobius"/>
    </source>
</evidence>
<feature type="compositionally biased region" description="Polar residues" evidence="1">
    <location>
        <begin position="283"/>
        <end position="312"/>
    </location>
</feature>
<reference evidence="5" key="1">
    <citation type="submission" date="2017-02" db="UniProtKB">
        <authorList>
            <consortium name="WormBaseParasite"/>
        </authorList>
    </citation>
    <scope>IDENTIFICATION</scope>
</reference>
<organism evidence="4 5">
    <name type="scientific">Elaeophora elaphi</name>
    <dbReference type="NCBI Taxonomy" id="1147741"/>
    <lineage>
        <taxon>Eukaryota</taxon>
        <taxon>Metazoa</taxon>
        <taxon>Ecdysozoa</taxon>
        <taxon>Nematoda</taxon>
        <taxon>Chromadorea</taxon>
        <taxon>Rhabditida</taxon>
        <taxon>Spirurina</taxon>
        <taxon>Spiruromorpha</taxon>
        <taxon>Filarioidea</taxon>
        <taxon>Onchocercidae</taxon>
        <taxon>Elaeophora</taxon>
    </lineage>
</organism>
<feature type="transmembrane region" description="Helical" evidence="2">
    <location>
        <begin position="334"/>
        <end position="359"/>
    </location>
</feature>
<keyword evidence="2" id="KW-0472">Membrane</keyword>
<keyword evidence="4" id="KW-1185">Reference proteome</keyword>
<dbReference type="InterPro" id="IPR025986">
    <property type="entry name" value="RPAP3-like_C"/>
</dbReference>
<sequence>LQLYEIAAEKISKIDLLSPKNKEIAELKQSVQDKANCAELKLLCGNRDEFLRSEVPLMEIKNIEVVRVKSQVIQEKLRLPPMESSSLEIPPPPTTSFIFISDFNRLKDNPVAFAEYFLLLNHHSLSIDSNSYGELLDEIIETEMIKCLIVGFDSLANESNIPQLLGCLIKLADVSRIDIAVLFLDEAAKSGSFLQQFLRMLRNLMERSALNERELSILQGLTRIKMSSQMAPFPSNRQKLAKRLIMLLFAGILLACSICGVCVETEPILYESMPSHQNMTHAQLSTAGNASSTQVQSTSPASSAQGNASGEPTMSWECGNDNLTKRISESKDQLISVAFIMTIAILSSWEGNIVMMYFAPVSLASKPNLICNRRYAPTFCELVRLLGGPAYINAGIIIGILSSYYAYINATRKLKCDPRNPFLKIHITNREGGGGVGERKKQDD</sequence>
<feature type="region of interest" description="Disordered" evidence="1">
    <location>
        <begin position="283"/>
        <end position="315"/>
    </location>
</feature>
<feature type="domain" description="RNA-polymerase II-associated protein 3-like C-terminal" evidence="3">
    <location>
        <begin position="92"/>
        <end position="189"/>
    </location>
</feature>
<keyword evidence="2" id="KW-1133">Transmembrane helix</keyword>